<evidence type="ECO:0000256" key="1">
    <source>
        <dbReference type="SAM" id="MobiDB-lite"/>
    </source>
</evidence>
<feature type="non-terminal residue" evidence="3">
    <location>
        <position position="1"/>
    </location>
</feature>
<dbReference type="Proteomes" id="UP000815325">
    <property type="component" value="Unassembled WGS sequence"/>
</dbReference>
<keyword evidence="4" id="KW-1185">Reference proteome</keyword>
<evidence type="ECO:0008006" key="5">
    <source>
        <dbReference type="Google" id="ProtNLM"/>
    </source>
</evidence>
<keyword evidence="2" id="KW-0472">Membrane</keyword>
<evidence type="ECO:0000313" key="3">
    <source>
        <dbReference type="EMBL" id="KAF5836153.1"/>
    </source>
</evidence>
<keyword evidence="2" id="KW-1133">Transmembrane helix</keyword>
<accession>A0ABQ7GNG3</accession>
<name>A0ABQ7GNG3_DUNSA</name>
<dbReference type="EMBL" id="MU069673">
    <property type="protein sequence ID" value="KAF5836153.1"/>
    <property type="molecule type" value="Genomic_DNA"/>
</dbReference>
<feature type="region of interest" description="Disordered" evidence="1">
    <location>
        <begin position="216"/>
        <end position="235"/>
    </location>
</feature>
<sequence>KRKIFVQLRRHPKKCSLCLSGGYLTLIPLSDSRLQPPKTKSLLALVITLSILSASAVFFLVPRGVSVGTIKVHSHEISFNRTQATYQIVLSTIIPVYNPNWLPVELSGTVNVSFYDQEAGHFFLDAATISRRANPEELHLRLNASSVPRDYLLTIYTQCFTFPHSLIFFLKADLQSKYLGATWNLPKIDNYFMINCNETKHHHDDHDVHYIDSSLGTRVQGEASSHQQPSRRMLM</sequence>
<dbReference type="InterPro" id="IPR009790">
    <property type="entry name" value="TMEM106"/>
</dbReference>
<proteinExistence type="predicted"/>
<comment type="caution">
    <text evidence="3">The sequence shown here is derived from an EMBL/GenBank/DDBJ whole genome shotgun (WGS) entry which is preliminary data.</text>
</comment>
<keyword evidence="2" id="KW-0812">Transmembrane</keyword>
<dbReference type="PANTHER" id="PTHR28556:SF4">
    <property type="entry name" value="TRANSMEMBRANE PROTEIN 106A"/>
    <property type="match status" value="1"/>
</dbReference>
<feature type="transmembrane region" description="Helical" evidence="2">
    <location>
        <begin position="42"/>
        <end position="61"/>
    </location>
</feature>
<reference evidence="3" key="1">
    <citation type="submission" date="2017-08" db="EMBL/GenBank/DDBJ databases">
        <authorList>
            <person name="Polle J.E."/>
            <person name="Barry K."/>
            <person name="Cushman J."/>
            <person name="Schmutz J."/>
            <person name="Tran D."/>
            <person name="Hathwaick L.T."/>
            <person name="Yim W.C."/>
            <person name="Jenkins J."/>
            <person name="Mckie-Krisberg Z.M."/>
            <person name="Prochnik S."/>
            <person name="Lindquist E."/>
            <person name="Dockter R.B."/>
            <person name="Adam C."/>
            <person name="Molina H."/>
            <person name="Bunkerborg J."/>
            <person name="Jin E."/>
            <person name="Buchheim M."/>
            <person name="Magnuson J."/>
        </authorList>
    </citation>
    <scope>NUCLEOTIDE SEQUENCE</scope>
    <source>
        <strain evidence="3">CCAP 19/18</strain>
    </source>
</reference>
<dbReference type="PANTHER" id="PTHR28556">
    <property type="entry name" value="TRANSMEMBRANE PROTEIN 106B"/>
    <property type="match status" value="1"/>
</dbReference>
<organism evidence="3 4">
    <name type="scientific">Dunaliella salina</name>
    <name type="common">Green alga</name>
    <name type="synonym">Protococcus salinus</name>
    <dbReference type="NCBI Taxonomy" id="3046"/>
    <lineage>
        <taxon>Eukaryota</taxon>
        <taxon>Viridiplantae</taxon>
        <taxon>Chlorophyta</taxon>
        <taxon>core chlorophytes</taxon>
        <taxon>Chlorophyceae</taxon>
        <taxon>CS clade</taxon>
        <taxon>Chlamydomonadales</taxon>
        <taxon>Dunaliellaceae</taxon>
        <taxon>Dunaliella</taxon>
    </lineage>
</organism>
<evidence type="ECO:0000256" key="2">
    <source>
        <dbReference type="SAM" id="Phobius"/>
    </source>
</evidence>
<evidence type="ECO:0000313" key="4">
    <source>
        <dbReference type="Proteomes" id="UP000815325"/>
    </source>
</evidence>
<protein>
    <recommendedName>
        <fullName evidence="5">Late embryogenesis abundant protein LEA-2 subgroup domain-containing protein</fullName>
    </recommendedName>
</protein>
<gene>
    <name evidence="3" type="ORF">DUNSADRAFT_6356</name>
</gene>